<dbReference type="EMBL" id="VSSQ01045643">
    <property type="protein sequence ID" value="MPM99560.1"/>
    <property type="molecule type" value="Genomic_DNA"/>
</dbReference>
<organism evidence="1">
    <name type="scientific">bioreactor metagenome</name>
    <dbReference type="NCBI Taxonomy" id="1076179"/>
    <lineage>
        <taxon>unclassified sequences</taxon>
        <taxon>metagenomes</taxon>
        <taxon>ecological metagenomes</taxon>
    </lineage>
</organism>
<sequence>MPNDEQLNLIKQRILNDDVKYIAYESNMSDDMIALYNQLKDELGLVEVDLSNLSSLTDQEIADKKDYIQVMYENLAALENIAN</sequence>
<gene>
    <name evidence="1" type="ORF">SDC9_146752</name>
</gene>
<protein>
    <submittedName>
        <fullName evidence="1">Uncharacterized protein</fullName>
    </submittedName>
</protein>
<dbReference type="SUPFAM" id="SSF53807">
    <property type="entry name" value="Helical backbone' metal receptor"/>
    <property type="match status" value="1"/>
</dbReference>
<reference evidence="1" key="1">
    <citation type="submission" date="2019-08" db="EMBL/GenBank/DDBJ databases">
        <authorList>
            <person name="Kucharzyk K."/>
            <person name="Murdoch R.W."/>
            <person name="Higgins S."/>
            <person name="Loffler F."/>
        </authorList>
    </citation>
    <scope>NUCLEOTIDE SEQUENCE</scope>
</reference>
<name>A0A645ECI9_9ZZZZ</name>
<accession>A0A645ECI9</accession>
<proteinExistence type="predicted"/>
<evidence type="ECO:0000313" key="1">
    <source>
        <dbReference type="EMBL" id="MPM99560.1"/>
    </source>
</evidence>
<dbReference type="Gene3D" id="3.40.50.1980">
    <property type="entry name" value="Nitrogenase molybdenum iron protein domain"/>
    <property type="match status" value="1"/>
</dbReference>
<dbReference type="AlphaFoldDB" id="A0A645ECI9"/>
<comment type="caution">
    <text evidence="1">The sequence shown here is derived from an EMBL/GenBank/DDBJ whole genome shotgun (WGS) entry which is preliminary data.</text>
</comment>